<protein>
    <recommendedName>
        <fullName evidence="13">Cadherin domain-containing protein</fullName>
    </recommendedName>
</protein>
<evidence type="ECO:0000256" key="11">
    <source>
        <dbReference type="PROSITE-ProRule" id="PRU00043"/>
    </source>
</evidence>
<dbReference type="Proteomes" id="UP000257200">
    <property type="component" value="Unplaced"/>
</dbReference>
<evidence type="ECO:0000256" key="10">
    <source>
        <dbReference type="ARBA" id="ARBA00023180"/>
    </source>
</evidence>
<keyword evidence="8" id="KW-1133">Transmembrane helix</keyword>
<dbReference type="AlphaFoldDB" id="A0A3Q1FVU8"/>
<feature type="domain" description="Cadherin" evidence="13">
    <location>
        <begin position="24"/>
        <end position="130"/>
    </location>
</feature>
<organism evidence="14 15">
    <name type="scientific">Acanthochromis polyacanthus</name>
    <name type="common">spiny chromis</name>
    <dbReference type="NCBI Taxonomy" id="80966"/>
    <lineage>
        <taxon>Eukaryota</taxon>
        <taxon>Metazoa</taxon>
        <taxon>Chordata</taxon>
        <taxon>Craniata</taxon>
        <taxon>Vertebrata</taxon>
        <taxon>Euteleostomi</taxon>
        <taxon>Actinopterygii</taxon>
        <taxon>Neopterygii</taxon>
        <taxon>Teleostei</taxon>
        <taxon>Neoteleostei</taxon>
        <taxon>Acanthomorphata</taxon>
        <taxon>Ovalentaria</taxon>
        <taxon>Pomacentridae</taxon>
        <taxon>Acanthochromis</taxon>
    </lineage>
</organism>
<evidence type="ECO:0000256" key="8">
    <source>
        <dbReference type="ARBA" id="ARBA00022989"/>
    </source>
</evidence>
<dbReference type="InterPro" id="IPR002126">
    <property type="entry name" value="Cadherin-like_dom"/>
</dbReference>
<keyword evidence="3" id="KW-0812">Transmembrane</keyword>
<dbReference type="InterPro" id="IPR020894">
    <property type="entry name" value="Cadherin_CS"/>
</dbReference>
<evidence type="ECO:0000256" key="3">
    <source>
        <dbReference type="ARBA" id="ARBA00022692"/>
    </source>
</evidence>
<evidence type="ECO:0000313" key="14">
    <source>
        <dbReference type="Ensembl" id="ENSAPOP00000020574.1"/>
    </source>
</evidence>
<dbReference type="Gene3D" id="2.60.40.60">
    <property type="entry name" value="Cadherins"/>
    <property type="match status" value="2"/>
</dbReference>
<evidence type="ECO:0000256" key="6">
    <source>
        <dbReference type="ARBA" id="ARBA00022837"/>
    </source>
</evidence>
<dbReference type="FunFam" id="2.60.40.60:FF:000006">
    <property type="entry name" value="Protocadherin alpha 2"/>
    <property type="match status" value="1"/>
</dbReference>
<feature type="domain" description="Cadherin" evidence="13">
    <location>
        <begin position="131"/>
        <end position="235"/>
    </location>
</feature>
<keyword evidence="5" id="KW-0677">Repeat</keyword>
<name>A0A3Q1FVU8_9TELE</name>
<feature type="signal peptide" evidence="12">
    <location>
        <begin position="1"/>
        <end position="26"/>
    </location>
</feature>
<sequence>KILNSFAAGIYIVVVLLDFCWEAVSGQLSYSVSEEVNPGTPVGNLAKDLNLNVYDLEARMFQIVSGSKRKYFDINLKTGSLYVNERIDREELCAKAKKCTVNVEAVINDPLKLYRLEINIVDINDNAPYFPENLQSLNIAEKNTLPGFRFALSEASDADVGKNGVSAYKLSPNEYFSLATQKRGESVSPEIVLQKALDREKKPNIQLLLTAVDGALENIPVGTAIFTLNATDADEGSNS</sequence>
<dbReference type="GO" id="GO:0005509">
    <property type="term" value="F:calcium ion binding"/>
    <property type="evidence" value="ECO:0007669"/>
    <property type="project" value="UniProtKB-UniRule"/>
</dbReference>
<dbReference type="GO" id="GO:0007156">
    <property type="term" value="P:homophilic cell adhesion via plasma membrane adhesion molecules"/>
    <property type="evidence" value="ECO:0007669"/>
    <property type="project" value="InterPro"/>
</dbReference>
<dbReference type="Ensembl" id="ENSAPOT00000035321.1">
    <property type="protein sequence ID" value="ENSAPOP00000020574.1"/>
    <property type="gene ID" value="ENSAPOG00000024140.1"/>
</dbReference>
<dbReference type="CDD" id="cd11304">
    <property type="entry name" value="Cadherin_repeat"/>
    <property type="match status" value="2"/>
</dbReference>
<dbReference type="GO" id="GO:0005886">
    <property type="term" value="C:plasma membrane"/>
    <property type="evidence" value="ECO:0007669"/>
    <property type="project" value="UniProtKB-SubCell"/>
</dbReference>
<keyword evidence="10" id="KW-0325">Glycoprotein</keyword>
<evidence type="ECO:0000256" key="2">
    <source>
        <dbReference type="ARBA" id="ARBA00022475"/>
    </source>
</evidence>
<dbReference type="InterPro" id="IPR013164">
    <property type="entry name" value="Cadherin_N"/>
</dbReference>
<keyword evidence="9" id="KW-0472">Membrane</keyword>
<evidence type="ECO:0000259" key="13">
    <source>
        <dbReference type="PROSITE" id="PS50268"/>
    </source>
</evidence>
<dbReference type="Pfam" id="PF08266">
    <property type="entry name" value="Cadherin_2"/>
    <property type="match status" value="1"/>
</dbReference>
<reference evidence="14" key="2">
    <citation type="submission" date="2025-09" db="UniProtKB">
        <authorList>
            <consortium name="Ensembl"/>
        </authorList>
    </citation>
    <scope>IDENTIFICATION</scope>
</reference>
<accession>A0A3Q1FVU8</accession>
<dbReference type="InterPro" id="IPR015919">
    <property type="entry name" value="Cadherin-like_sf"/>
</dbReference>
<keyword evidence="6 11" id="KW-0106">Calcium</keyword>
<keyword evidence="7" id="KW-0130">Cell adhesion</keyword>
<evidence type="ECO:0000256" key="4">
    <source>
        <dbReference type="ARBA" id="ARBA00022729"/>
    </source>
</evidence>
<keyword evidence="2" id="KW-1003">Cell membrane</keyword>
<dbReference type="SMART" id="SM00112">
    <property type="entry name" value="CA"/>
    <property type="match status" value="2"/>
</dbReference>
<dbReference type="PANTHER" id="PTHR24028:SF287">
    <property type="entry name" value="CADHERIN-RELATED NEURONAL RECEPTOR VARIABLE 1-RELATED"/>
    <property type="match status" value="1"/>
</dbReference>
<keyword evidence="4 12" id="KW-0732">Signal</keyword>
<dbReference type="FunFam" id="2.60.40.60:FF:000007">
    <property type="entry name" value="Protocadherin alpha 2"/>
    <property type="match status" value="1"/>
</dbReference>
<dbReference type="InParanoid" id="A0A3Q1FVU8"/>
<evidence type="ECO:0000256" key="12">
    <source>
        <dbReference type="SAM" id="SignalP"/>
    </source>
</evidence>
<proteinExistence type="predicted"/>
<evidence type="ECO:0000313" key="15">
    <source>
        <dbReference type="Proteomes" id="UP000257200"/>
    </source>
</evidence>
<evidence type="ECO:0000256" key="5">
    <source>
        <dbReference type="ARBA" id="ARBA00022737"/>
    </source>
</evidence>
<evidence type="ECO:0000256" key="7">
    <source>
        <dbReference type="ARBA" id="ARBA00022889"/>
    </source>
</evidence>
<dbReference type="GO" id="GO:0009653">
    <property type="term" value="P:anatomical structure morphogenesis"/>
    <property type="evidence" value="ECO:0007669"/>
    <property type="project" value="UniProtKB-ARBA"/>
</dbReference>
<keyword evidence="15" id="KW-1185">Reference proteome</keyword>
<dbReference type="SUPFAM" id="SSF49313">
    <property type="entry name" value="Cadherin-like"/>
    <property type="match status" value="2"/>
</dbReference>
<dbReference type="PROSITE" id="PS50268">
    <property type="entry name" value="CADHERIN_2"/>
    <property type="match status" value="2"/>
</dbReference>
<dbReference type="PANTHER" id="PTHR24028">
    <property type="entry name" value="CADHERIN-87A"/>
    <property type="match status" value="1"/>
</dbReference>
<evidence type="ECO:0000256" key="9">
    <source>
        <dbReference type="ARBA" id="ARBA00023136"/>
    </source>
</evidence>
<comment type="subcellular location">
    <subcellularLocation>
        <location evidence="1">Cell membrane</location>
        <topology evidence="1">Single-pass type I membrane protein</topology>
    </subcellularLocation>
</comment>
<dbReference type="GeneTree" id="ENSGT00940000164173"/>
<feature type="chain" id="PRO_5018744944" description="Cadherin domain-containing protein" evidence="12">
    <location>
        <begin position="27"/>
        <end position="239"/>
    </location>
</feature>
<dbReference type="InterPro" id="IPR050174">
    <property type="entry name" value="Protocadherin/Cadherin-CA"/>
</dbReference>
<reference evidence="14" key="1">
    <citation type="submission" date="2025-08" db="UniProtKB">
        <authorList>
            <consortium name="Ensembl"/>
        </authorList>
    </citation>
    <scope>IDENTIFICATION</scope>
</reference>
<dbReference type="PROSITE" id="PS00232">
    <property type="entry name" value="CADHERIN_1"/>
    <property type="match status" value="1"/>
</dbReference>
<dbReference type="PRINTS" id="PR00205">
    <property type="entry name" value="CADHERIN"/>
</dbReference>
<dbReference type="STRING" id="80966.ENSAPOP00000020574"/>
<evidence type="ECO:0000256" key="1">
    <source>
        <dbReference type="ARBA" id="ARBA00004251"/>
    </source>
</evidence>